<feature type="signal peptide" evidence="1">
    <location>
        <begin position="1"/>
        <end position="25"/>
    </location>
</feature>
<keyword evidence="3" id="KW-1185">Reference proteome</keyword>
<dbReference type="VEuPathDB" id="PiroplasmaDB:BBBOND_0307380"/>
<dbReference type="EMBL" id="LK391709">
    <property type="protein sequence ID" value="CDR96834.1"/>
    <property type="molecule type" value="Genomic_DNA"/>
</dbReference>
<dbReference type="GeneID" id="24565375"/>
<name>A0A061DCR3_BABBI</name>
<reference evidence="3" key="1">
    <citation type="journal article" date="2014" name="Nucleic Acids Res.">
        <title>The evolutionary dynamics of variant antigen genes in Babesia reveal a history of genomic innovation underlying host-parasite interaction.</title>
        <authorList>
            <person name="Jackson A.P."/>
            <person name="Otto T.D."/>
            <person name="Darby A."/>
            <person name="Ramaprasad A."/>
            <person name="Xia D."/>
            <person name="Echaide I.E."/>
            <person name="Farber M."/>
            <person name="Gahlot S."/>
            <person name="Gamble J."/>
            <person name="Gupta D."/>
            <person name="Gupta Y."/>
            <person name="Jackson L."/>
            <person name="Malandrin L."/>
            <person name="Malas T.B."/>
            <person name="Moussa E."/>
            <person name="Nair M."/>
            <person name="Reid A.J."/>
            <person name="Sanders M."/>
            <person name="Sharma J."/>
            <person name="Tracey A."/>
            <person name="Quail M.A."/>
            <person name="Weir W."/>
            <person name="Wastling J.M."/>
            <person name="Hall N."/>
            <person name="Willadsen P."/>
            <person name="Lingelbach K."/>
            <person name="Shiels B."/>
            <person name="Tait A."/>
            <person name="Berriman M."/>
            <person name="Allred D.R."/>
            <person name="Pain A."/>
        </authorList>
    </citation>
    <scope>NUCLEOTIDE SEQUENCE [LARGE SCALE GENOMIC DNA]</scope>
    <source>
        <strain evidence="3">Bond</strain>
    </source>
</reference>
<dbReference type="AlphaFoldDB" id="A0A061DCR3"/>
<keyword evidence="1" id="KW-0732">Signal</keyword>
<proteinExistence type="predicted"/>
<gene>
    <name evidence="2" type="ORF">BBBOND_0307380</name>
</gene>
<dbReference type="KEGG" id="bbig:BBBOND_0307380"/>
<evidence type="ECO:0000313" key="2">
    <source>
        <dbReference type="EMBL" id="CDR96834.1"/>
    </source>
</evidence>
<sequence length="100" mass="11427">MKASVGAIFRVLLFVLFAIALHVRANKRSWSVEKSRKRKYSEHGEYSTPEVEFYVKMKPINAPKKIRLRKPPSTYTAIGSNNIYYPWLPTVSNMGAAIPL</sequence>
<evidence type="ECO:0000313" key="3">
    <source>
        <dbReference type="Proteomes" id="UP000033188"/>
    </source>
</evidence>
<dbReference type="OrthoDB" id="10357014at2759"/>
<evidence type="ECO:0000256" key="1">
    <source>
        <dbReference type="SAM" id="SignalP"/>
    </source>
</evidence>
<protein>
    <submittedName>
        <fullName evidence="2">Uncharacterized protein</fullName>
    </submittedName>
</protein>
<dbReference type="Proteomes" id="UP000033188">
    <property type="component" value="Chromosome 3"/>
</dbReference>
<dbReference type="RefSeq" id="XP_012769020.1">
    <property type="nucleotide sequence ID" value="XM_012913566.1"/>
</dbReference>
<accession>A0A061DCR3</accession>
<organism evidence="2 3">
    <name type="scientific">Babesia bigemina</name>
    <dbReference type="NCBI Taxonomy" id="5866"/>
    <lineage>
        <taxon>Eukaryota</taxon>
        <taxon>Sar</taxon>
        <taxon>Alveolata</taxon>
        <taxon>Apicomplexa</taxon>
        <taxon>Aconoidasida</taxon>
        <taxon>Piroplasmida</taxon>
        <taxon>Babesiidae</taxon>
        <taxon>Babesia</taxon>
    </lineage>
</organism>
<feature type="chain" id="PRO_5001600273" evidence="1">
    <location>
        <begin position="26"/>
        <end position="100"/>
    </location>
</feature>